<comment type="caution">
    <text evidence="5">The sequence shown here is derived from an EMBL/GenBank/DDBJ whole genome shotgun (WGS) entry which is preliminary data.</text>
</comment>
<evidence type="ECO:0000256" key="1">
    <source>
        <dbReference type="ARBA" id="ARBA00022692"/>
    </source>
</evidence>
<protein>
    <submittedName>
        <fullName evidence="5">MFS transporter</fullName>
    </submittedName>
</protein>
<dbReference type="RefSeq" id="WP_165833158.1">
    <property type="nucleotide sequence ID" value="NZ_CABMMC010000108.1"/>
</dbReference>
<keyword evidence="2 4" id="KW-1133">Transmembrane helix</keyword>
<accession>A0A2U1AJE6</accession>
<sequence>MNMPAISRAGSLTYNRSQLARLFLWLLTGSFGYCLLANVTTLISLSMKELGCSNSLMGVMLGSMPAAVNFIFNPWISTRSDRTRTAWGRRKPYLFIGMCLSAACILLLAWSPRLALRISGSAEEACHWQLGFLIVFSVGFQVCFLLIATTIYYLFVDVVPQAVLGRFMAFFNMCGSAVGIFFSFFLLKLSQSHMAWLYTGITAFFVVTMMILLLGVKEGEYAPVAPAVRERSPLEKARLYMRECFSIPFYFWIFFAMGVNGVSNICRSLFGLYFARDTLGLDLEVIGNINGFTSLLGFALAYPLGYLNDRFHPLRVFFWGGAAIVLVNLLSFFWISGLVTYAVSSVLLTVAYVVQLSAGLPLTAALFPHSKYGQFGSAQAIFCALMMILFNAAAGKLTDLFGSYRFLYAWDFVFTLLALAALGGCSSFGSNMEETIITWLRKAIRCNMQENPPPGHTLAEHREYLHEIVRLQLFFLHGYCREHPEETFRDVLEKRVDIYRKTDANPGPADPAECFFDREPWLSMREACEMLYRKHQDNREAFELEAFEVFRKSLDARCRRDWLDRSSLDGYQCGSLRHESALRENKVMFFHIANAVSPRSFLDDAEYLGGCFLRLLDIAVQQFGAERIATRSWLNSLPAWLAFFPAEYLNNRQPPNRDVRWYGSFWGQFINARGTFNSRYGQIMRRTGCFPYAPCYAECSIPAMRRHIVSVISTQGKHIK</sequence>
<dbReference type="EMBL" id="QEKH01000035">
    <property type="protein sequence ID" value="PVY36538.1"/>
    <property type="molecule type" value="Genomic_DNA"/>
</dbReference>
<dbReference type="GeneID" id="78296772"/>
<keyword evidence="6" id="KW-1185">Reference proteome</keyword>
<keyword evidence="3 4" id="KW-0472">Membrane</keyword>
<dbReference type="InterPro" id="IPR011701">
    <property type="entry name" value="MFS"/>
</dbReference>
<dbReference type="InterPro" id="IPR036259">
    <property type="entry name" value="MFS_trans_sf"/>
</dbReference>
<evidence type="ECO:0000313" key="5">
    <source>
        <dbReference type="EMBL" id="PVY36538.1"/>
    </source>
</evidence>
<name>A0A2U1AJE6_9BACT</name>
<feature type="transmembrane region" description="Helical" evidence="4">
    <location>
        <begin position="167"/>
        <end position="189"/>
    </location>
</feature>
<proteinExistence type="predicted"/>
<reference evidence="5 6" key="1">
    <citation type="submission" date="2018-04" db="EMBL/GenBank/DDBJ databases">
        <title>Genomic Encyclopedia of Type Strains, Phase IV (KMG-IV): sequencing the most valuable type-strain genomes for metagenomic binning, comparative biology and taxonomic classification.</title>
        <authorList>
            <person name="Goeker M."/>
        </authorList>
    </citation>
    <scope>NUCLEOTIDE SEQUENCE [LARGE SCALE GENOMIC DNA]</scope>
    <source>
        <strain evidence="5 6">DSM 14823</strain>
    </source>
</reference>
<evidence type="ECO:0000256" key="4">
    <source>
        <dbReference type="SAM" id="Phobius"/>
    </source>
</evidence>
<feature type="transmembrane region" description="Helical" evidence="4">
    <location>
        <begin position="406"/>
        <end position="425"/>
    </location>
</feature>
<feature type="transmembrane region" description="Helical" evidence="4">
    <location>
        <begin position="316"/>
        <end position="335"/>
    </location>
</feature>
<feature type="transmembrane region" description="Helical" evidence="4">
    <location>
        <begin position="55"/>
        <end position="72"/>
    </location>
</feature>
<organism evidence="5 6">
    <name type="scientific">Victivallis vadensis</name>
    <dbReference type="NCBI Taxonomy" id="172901"/>
    <lineage>
        <taxon>Bacteria</taxon>
        <taxon>Pseudomonadati</taxon>
        <taxon>Lentisphaerota</taxon>
        <taxon>Lentisphaeria</taxon>
        <taxon>Victivallales</taxon>
        <taxon>Victivallaceae</taxon>
        <taxon>Victivallis</taxon>
    </lineage>
</organism>
<feature type="transmembrane region" description="Helical" evidence="4">
    <location>
        <begin position="21"/>
        <end position="43"/>
    </location>
</feature>
<dbReference type="PANTHER" id="PTHR23528">
    <property type="match status" value="1"/>
</dbReference>
<feature type="transmembrane region" description="Helical" evidence="4">
    <location>
        <begin position="341"/>
        <end position="363"/>
    </location>
</feature>
<feature type="transmembrane region" description="Helical" evidence="4">
    <location>
        <begin position="375"/>
        <end position="394"/>
    </location>
</feature>
<dbReference type="GO" id="GO:0022857">
    <property type="term" value="F:transmembrane transporter activity"/>
    <property type="evidence" value="ECO:0007669"/>
    <property type="project" value="InterPro"/>
</dbReference>
<dbReference type="Pfam" id="PF07690">
    <property type="entry name" value="MFS_1"/>
    <property type="match status" value="1"/>
</dbReference>
<feature type="transmembrane region" description="Helical" evidence="4">
    <location>
        <begin position="195"/>
        <end position="216"/>
    </location>
</feature>
<keyword evidence="1 4" id="KW-0812">Transmembrane</keyword>
<evidence type="ECO:0000256" key="3">
    <source>
        <dbReference type="ARBA" id="ARBA00023136"/>
    </source>
</evidence>
<dbReference type="PANTHER" id="PTHR23528:SF1">
    <property type="entry name" value="MAJOR FACILITATOR SUPERFAMILY (MFS) PROFILE DOMAIN-CONTAINING PROTEIN"/>
    <property type="match status" value="1"/>
</dbReference>
<dbReference type="Proteomes" id="UP000245959">
    <property type="component" value="Unassembled WGS sequence"/>
</dbReference>
<feature type="transmembrane region" description="Helical" evidence="4">
    <location>
        <begin position="285"/>
        <end position="304"/>
    </location>
</feature>
<evidence type="ECO:0000313" key="6">
    <source>
        <dbReference type="Proteomes" id="UP000245959"/>
    </source>
</evidence>
<dbReference type="SUPFAM" id="SSF103473">
    <property type="entry name" value="MFS general substrate transporter"/>
    <property type="match status" value="1"/>
</dbReference>
<feature type="transmembrane region" description="Helical" evidence="4">
    <location>
        <begin position="93"/>
        <end position="110"/>
    </location>
</feature>
<gene>
    <name evidence="5" type="ORF">C8D82_1354</name>
</gene>
<feature type="transmembrane region" description="Helical" evidence="4">
    <location>
        <begin position="249"/>
        <end position="273"/>
    </location>
</feature>
<feature type="transmembrane region" description="Helical" evidence="4">
    <location>
        <begin position="130"/>
        <end position="155"/>
    </location>
</feature>
<dbReference type="AlphaFoldDB" id="A0A2U1AJE6"/>
<dbReference type="Gene3D" id="1.20.1250.20">
    <property type="entry name" value="MFS general substrate transporter like domains"/>
    <property type="match status" value="2"/>
</dbReference>
<evidence type="ECO:0000256" key="2">
    <source>
        <dbReference type="ARBA" id="ARBA00022989"/>
    </source>
</evidence>